<accession>A0A6N2RKG0</accession>
<name>A0A6N2RKG0_9FIRM</name>
<feature type="coiled-coil region" evidence="1">
    <location>
        <begin position="1"/>
        <end position="35"/>
    </location>
</feature>
<dbReference type="EMBL" id="CACRST010000009">
    <property type="protein sequence ID" value="VYS81492.1"/>
    <property type="molecule type" value="Genomic_DNA"/>
</dbReference>
<organism evidence="2">
    <name type="scientific">Blautia glucerasea</name>
    <dbReference type="NCBI Taxonomy" id="536633"/>
    <lineage>
        <taxon>Bacteria</taxon>
        <taxon>Bacillati</taxon>
        <taxon>Bacillota</taxon>
        <taxon>Clostridia</taxon>
        <taxon>Lachnospirales</taxon>
        <taxon>Lachnospiraceae</taxon>
        <taxon>Blautia</taxon>
    </lineage>
</organism>
<gene>
    <name evidence="2" type="ORF">BGLFYP119_00694</name>
</gene>
<dbReference type="RefSeq" id="WP_156352738.1">
    <property type="nucleotide sequence ID" value="NZ_CACRST010000009.1"/>
</dbReference>
<keyword evidence="1" id="KW-0175">Coiled coil</keyword>
<proteinExistence type="predicted"/>
<dbReference type="AlphaFoldDB" id="A0A6N2RKG0"/>
<protein>
    <submittedName>
        <fullName evidence="2">Uncharacterized protein</fullName>
    </submittedName>
</protein>
<evidence type="ECO:0000313" key="2">
    <source>
        <dbReference type="EMBL" id="VYS81492.1"/>
    </source>
</evidence>
<evidence type="ECO:0000256" key="1">
    <source>
        <dbReference type="SAM" id="Coils"/>
    </source>
</evidence>
<sequence length="86" mass="10195">MLKVFREIRKLRKENTELREAMEEALRDLMDADLTNKSIVIMSASIQLERALEKDPKERPLKKDPKVKSISAFIVRQIWRKSNEKI</sequence>
<reference evidence="2" key="1">
    <citation type="submission" date="2019-11" db="EMBL/GenBank/DDBJ databases">
        <authorList>
            <person name="Feng L."/>
        </authorList>
    </citation>
    <scope>NUCLEOTIDE SEQUENCE</scope>
    <source>
        <strain evidence="2">BgluceraseaLFYP119</strain>
    </source>
</reference>